<keyword evidence="2" id="KW-1185">Reference proteome</keyword>
<name>A0ACC2BRF0_DIPCM</name>
<proteinExistence type="predicted"/>
<comment type="caution">
    <text evidence="1">The sequence shown here is derived from an EMBL/GenBank/DDBJ whole genome shotgun (WGS) entry which is preliminary data.</text>
</comment>
<protein>
    <submittedName>
        <fullName evidence="1">Uncharacterized protein</fullName>
    </submittedName>
</protein>
<dbReference type="EMBL" id="CM055105">
    <property type="protein sequence ID" value="KAJ7532280.1"/>
    <property type="molecule type" value="Genomic_DNA"/>
</dbReference>
<gene>
    <name evidence="1" type="ORF">O6H91_14G080700</name>
</gene>
<organism evidence="1 2">
    <name type="scientific">Diphasiastrum complanatum</name>
    <name type="common">Issler's clubmoss</name>
    <name type="synonym">Lycopodium complanatum</name>
    <dbReference type="NCBI Taxonomy" id="34168"/>
    <lineage>
        <taxon>Eukaryota</taxon>
        <taxon>Viridiplantae</taxon>
        <taxon>Streptophyta</taxon>
        <taxon>Embryophyta</taxon>
        <taxon>Tracheophyta</taxon>
        <taxon>Lycopodiopsida</taxon>
        <taxon>Lycopodiales</taxon>
        <taxon>Lycopodiaceae</taxon>
        <taxon>Lycopodioideae</taxon>
        <taxon>Diphasiastrum</taxon>
    </lineage>
</organism>
<evidence type="ECO:0000313" key="1">
    <source>
        <dbReference type="EMBL" id="KAJ7532280.1"/>
    </source>
</evidence>
<accession>A0ACC2BRF0</accession>
<sequence length="521" mass="57093">MNLNVNGRAIGCQSFEIDFVVASNFWRVGNLFLRPYTKAKTGSVCCVAARPHGATDSHCAWATSRREHGWHFNEKFSPSLLVNRNTESHSTDLAGMADEFQFGRRSMSSSNKGSAHGIGRESYRRNSLASSKEHVNEFISAVPPDSMSSLADTKDSLKEVWCSESIEPRFSNSLCSIAGEGLRSPTARVSPKLHLFKSPSLSSKSLRLAGSQKLSWSPSDGRVHSARFNKSKARLSESRYSLQQSAHVEADFTSDQWSVPAFSELIASTYQGYRRPIDARSLVKLGFISAHNRVDKDALGLETIKAYCSPLAPRSQNEVCGLCSRFLSRPSYPNSQKLLDNNHLTVVGVLSCGHTFHADCLEQVTPEAELNNPSCPHCRSAERMTKCYTNDVKLAVNKSSLKGGHSTKRHDLSLVPTVATRGSLPGSGLSAKPCHTGITSDFSSHSKNNETGSRSRIVLPERNLLSKSVSQKASFQGARPKNVKYALEVSGYPQLSSDEILIRKFSCDGVSIQGRSKSLTR</sequence>
<reference evidence="2" key="1">
    <citation type="journal article" date="2024" name="Proc. Natl. Acad. Sci. U.S.A.">
        <title>Extraordinary preservation of gene collinearity over three hundred million years revealed in homosporous lycophytes.</title>
        <authorList>
            <person name="Li C."/>
            <person name="Wickell D."/>
            <person name="Kuo L.Y."/>
            <person name="Chen X."/>
            <person name="Nie B."/>
            <person name="Liao X."/>
            <person name="Peng D."/>
            <person name="Ji J."/>
            <person name="Jenkins J."/>
            <person name="Williams M."/>
            <person name="Shu S."/>
            <person name="Plott C."/>
            <person name="Barry K."/>
            <person name="Rajasekar S."/>
            <person name="Grimwood J."/>
            <person name="Han X."/>
            <person name="Sun S."/>
            <person name="Hou Z."/>
            <person name="He W."/>
            <person name="Dai G."/>
            <person name="Sun C."/>
            <person name="Schmutz J."/>
            <person name="Leebens-Mack J.H."/>
            <person name="Li F.W."/>
            <person name="Wang L."/>
        </authorList>
    </citation>
    <scope>NUCLEOTIDE SEQUENCE [LARGE SCALE GENOMIC DNA]</scope>
    <source>
        <strain evidence="2">cv. PW_Plant_1</strain>
    </source>
</reference>
<dbReference type="Proteomes" id="UP001162992">
    <property type="component" value="Chromosome 14"/>
</dbReference>
<evidence type="ECO:0000313" key="2">
    <source>
        <dbReference type="Proteomes" id="UP001162992"/>
    </source>
</evidence>